<sequence>MLIHPHFNPVAVKIGPIAIHWYGLMYLVGFLLFLVLGRRRIKLGRPAGWQLNELDDLLFYGVLGVILGGRLGYVLFYKPDFYFSHPFDIFKVWEGGMSFHGGFIGVLVAMWVFAYRTRRRFFAVTDFIAPLVPLGLLFGRLGNFINGELWGRVTSPTLPWSMGFPSAANADAAAALRSPQWQQWLVEYGMLPRHPSQLYEMLTEGLLLFVVLYGYSTQPRKTGQISGLFMFGYGLCRFCVEFTREPDDFLGLLQFGLSMGQWLSLPMILLGLHLFWWSSRGRDRV</sequence>
<evidence type="ECO:0000256" key="7">
    <source>
        <dbReference type="HAMAP-Rule" id="MF_01147"/>
    </source>
</evidence>
<comment type="caution">
    <text evidence="8">The sequence shown here is derived from an EMBL/GenBank/DDBJ whole genome shotgun (WGS) entry which is preliminary data.</text>
</comment>
<feature type="transmembrane region" description="Helical" evidence="7">
    <location>
        <begin position="255"/>
        <end position="277"/>
    </location>
</feature>
<feature type="transmembrane region" description="Helical" evidence="7">
    <location>
        <begin position="17"/>
        <end position="36"/>
    </location>
</feature>
<dbReference type="Proteomes" id="UP000543030">
    <property type="component" value="Unassembled WGS sequence"/>
</dbReference>
<evidence type="ECO:0000256" key="5">
    <source>
        <dbReference type="ARBA" id="ARBA00022989"/>
    </source>
</evidence>
<dbReference type="AlphaFoldDB" id="A0A840RFU3"/>
<gene>
    <name evidence="7" type="primary">lgt</name>
    <name evidence="8" type="ORF">HNQ50_002184</name>
</gene>
<dbReference type="RefSeq" id="WP_184100484.1">
    <property type="nucleotide sequence ID" value="NZ_JACHHN010000004.1"/>
</dbReference>
<dbReference type="PROSITE" id="PS01311">
    <property type="entry name" value="LGT"/>
    <property type="match status" value="1"/>
</dbReference>
<dbReference type="HAMAP" id="MF_01147">
    <property type="entry name" value="Lgt"/>
    <property type="match status" value="1"/>
</dbReference>
<comment type="subcellular location">
    <subcellularLocation>
        <location evidence="7">Cell membrane</location>
        <topology evidence="7">Multi-pass membrane protein</topology>
    </subcellularLocation>
</comment>
<organism evidence="8 9">
    <name type="scientific">Silvimonas terrae</name>
    <dbReference type="NCBI Taxonomy" id="300266"/>
    <lineage>
        <taxon>Bacteria</taxon>
        <taxon>Pseudomonadati</taxon>
        <taxon>Pseudomonadota</taxon>
        <taxon>Betaproteobacteria</taxon>
        <taxon>Neisseriales</taxon>
        <taxon>Chitinibacteraceae</taxon>
        <taxon>Silvimonas</taxon>
    </lineage>
</organism>
<evidence type="ECO:0000313" key="8">
    <source>
        <dbReference type="EMBL" id="MBB5191454.1"/>
    </source>
</evidence>
<keyword evidence="3 7" id="KW-0808">Transferase</keyword>
<dbReference type="EMBL" id="JACHHN010000004">
    <property type="protein sequence ID" value="MBB5191454.1"/>
    <property type="molecule type" value="Genomic_DNA"/>
</dbReference>
<keyword evidence="5 7" id="KW-1133">Transmembrane helix</keyword>
<name>A0A840RFU3_9NEIS</name>
<comment type="pathway">
    <text evidence="7">Protein modification; lipoprotein biosynthesis (diacylglyceryl transfer).</text>
</comment>
<evidence type="ECO:0000256" key="3">
    <source>
        <dbReference type="ARBA" id="ARBA00022679"/>
    </source>
</evidence>
<keyword evidence="4 7" id="KW-0812">Transmembrane</keyword>
<evidence type="ECO:0000256" key="4">
    <source>
        <dbReference type="ARBA" id="ARBA00022692"/>
    </source>
</evidence>
<feature type="transmembrane region" description="Helical" evidence="7">
    <location>
        <begin position="57"/>
        <end position="77"/>
    </location>
</feature>
<evidence type="ECO:0000313" key="9">
    <source>
        <dbReference type="Proteomes" id="UP000543030"/>
    </source>
</evidence>
<keyword evidence="9" id="KW-1185">Reference proteome</keyword>
<evidence type="ECO:0000256" key="1">
    <source>
        <dbReference type="ARBA" id="ARBA00007150"/>
    </source>
</evidence>
<dbReference type="PANTHER" id="PTHR30589">
    <property type="entry name" value="PROLIPOPROTEIN DIACYLGLYCERYL TRANSFERASE"/>
    <property type="match status" value="1"/>
</dbReference>
<dbReference type="GO" id="GO:0042158">
    <property type="term" value="P:lipoprotein biosynthetic process"/>
    <property type="evidence" value="ECO:0007669"/>
    <property type="project" value="UniProtKB-UniRule"/>
</dbReference>
<dbReference type="GO" id="GO:0008961">
    <property type="term" value="F:phosphatidylglycerol-prolipoprotein diacylglyceryl transferase activity"/>
    <property type="evidence" value="ECO:0007669"/>
    <property type="project" value="UniProtKB-UniRule"/>
</dbReference>
<evidence type="ECO:0000256" key="2">
    <source>
        <dbReference type="ARBA" id="ARBA00022475"/>
    </source>
</evidence>
<dbReference type="InterPro" id="IPR001640">
    <property type="entry name" value="Lgt"/>
</dbReference>
<comment type="catalytic activity">
    <reaction evidence="7">
        <text>L-cysteinyl-[prolipoprotein] + a 1,2-diacyl-sn-glycero-3-phospho-(1'-sn-glycerol) = an S-1,2-diacyl-sn-glyceryl-L-cysteinyl-[prolipoprotein] + sn-glycerol 1-phosphate + H(+)</text>
        <dbReference type="Rhea" id="RHEA:56712"/>
        <dbReference type="Rhea" id="RHEA-COMP:14679"/>
        <dbReference type="Rhea" id="RHEA-COMP:14680"/>
        <dbReference type="ChEBI" id="CHEBI:15378"/>
        <dbReference type="ChEBI" id="CHEBI:29950"/>
        <dbReference type="ChEBI" id="CHEBI:57685"/>
        <dbReference type="ChEBI" id="CHEBI:64716"/>
        <dbReference type="ChEBI" id="CHEBI:140658"/>
        <dbReference type="EC" id="2.5.1.145"/>
    </reaction>
</comment>
<dbReference type="PANTHER" id="PTHR30589:SF0">
    <property type="entry name" value="PHOSPHATIDYLGLYCEROL--PROLIPOPROTEIN DIACYLGLYCERYL TRANSFERASE"/>
    <property type="match status" value="1"/>
</dbReference>
<reference evidence="8 9" key="1">
    <citation type="submission" date="2020-08" db="EMBL/GenBank/DDBJ databases">
        <title>Genomic Encyclopedia of Type Strains, Phase IV (KMG-IV): sequencing the most valuable type-strain genomes for metagenomic binning, comparative biology and taxonomic classification.</title>
        <authorList>
            <person name="Goeker M."/>
        </authorList>
    </citation>
    <scope>NUCLEOTIDE SEQUENCE [LARGE SCALE GENOMIC DNA]</scope>
    <source>
        <strain evidence="8 9">DSM 18233</strain>
    </source>
</reference>
<feature type="transmembrane region" description="Helical" evidence="7">
    <location>
        <begin position="97"/>
        <end position="114"/>
    </location>
</feature>
<keyword evidence="8" id="KW-0449">Lipoprotein</keyword>
<comment type="similarity">
    <text evidence="1 7">Belongs to the Lgt family.</text>
</comment>
<dbReference type="UniPathway" id="UPA00664"/>
<accession>A0A840RFU3</accession>
<proteinExistence type="inferred from homology"/>
<dbReference type="GO" id="GO:0005886">
    <property type="term" value="C:plasma membrane"/>
    <property type="evidence" value="ECO:0007669"/>
    <property type="project" value="UniProtKB-SubCell"/>
</dbReference>
<dbReference type="Pfam" id="PF01790">
    <property type="entry name" value="LGT"/>
    <property type="match status" value="1"/>
</dbReference>
<feature type="transmembrane region" description="Helical" evidence="7">
    <location>
        <begin position="121"/>
        <end position="141"/>
    </location>
</feature>
<comment type="function">
    <text evidence="7">Catalyzes the transfer of the diacylglyceryl group from phosphatidylglycerol to the sulfhydryl group of the N-terminal cysteine of a prolipoprotein, the first step in the formation of mature lipoproteins.</text>
</comment>
<keyword evidence="2 7" id="KW-1003">Cell membrane</keyword>
<protein>
    <recommendedName>
        <fullName evidence="7">Phosphatidylglycerol--prolipoprotein diacylglyceryl transferase</fullName>
        <ecNumber evidence="7">2.5.1.145</ecNumber>
    </recommendedName>
</protein>
<dbReference type="EC" id="2.5.1.145" evidence="7"/>
<keyword evidence="6 7" id="KW-0472">Membrane</keyword>
<feature type="binding site" evidence="7">
    <location>
        <position position="140"/>
    </location>
    <ligand>
        <name>a 1,2-diacyl-sn-glycero-3-phospho-(1'-sn-glycerol)</name>
        <dbReference type="ChEBI" id="CHEBI:64716"/>
    </ligand>
</feature>
<evidence type="ECO:0000256" key="6">
    <source>
        <dbReference type="ARBA" id="ARBA00023136"/>
    </source>
</evidence>
<dbReference type="NCBIfam" id="TIGR00544">
    <property type="entry name" value="lgt"/>
    <property type="match status" value="1"/>
</dbReference>